<dbReference type="EMBL" id="CALNXK010000021">
    <property type="protein sequence ID" value="CAH3108451.1"/>
    <property type="molecule type" value="Genomic_DNA"/>
</dbReference>
<dbReference type="InterPro" id="IPR039505">
    <property type="entry name" value="DRC1/2_N"/>
</dbReference>
<feature type="coiled-coil region" evidence="13">
    <location>
        <begin position="289"/>
        <end position="316"/>
    </location>
</feature>
<proteinExistence type="inferred from homology"/>
<dbReference type="InterPro" id="IPR029440">
    <property type="entry name" value="DRC1_C"/>
</dbReference>
<evidence type="ECO:0000256" key="10">
    <source>
        <dbReference type="ARBA" id="ARBA00040899"/>
    </source>
</evidence>
<comment type="similarity">
    <text evidence="9">Belongs to the DRC2 family.</text>
</comment>
<keyword evidence="5" id="KW-0969">Cilium</keyword>
<evidence type="ECO:0000313" key="17">
    <source>
        <dbReference type="Proteomes" id="UP001159405"/>
    </source>
</evidence>
<dbReference type="PANTHER" id="PTHR21625">
    <property type="entry name" value="NYD-SP28 PROTEIN"/>
    <property type="match status" value="1"/>
</dbReference>
<evidence type="ECO:0000259" key="15">
    <source>
        <dbReference type="Pfam" id="PF14775"/>
    </source>
</evidence>
<comment type="subcellular location">
    <subcellularLocation>
        <location evidence="1">Cytoplasm</location>
        <location evidence="1">Cytoskeleton</location>
        <location evidence="1">Flagellum axoneme</location>
    </subcellularLocation>
    <subcellularLocation>
        <location evidence="8">Cytoplasm</location>
        <location evidence="8">Cytoskeleton</location>
        <location evidence="8">Flagellum basal body</location>
    </subcellularLocation>
</comment>
<dbReference type="PANTHER" id="PTHR21625:SF0">
    <property type="entry name" value="DYNEIN REGULATORY COMPLEX SUBUNIT 2"/>
    <property type="match status" value="1"/>
</dbReference>
<reference evidence="16 17" key="1">
    <citation type="submission" date="2022-05" db="EMBL/GenBank/DDBJ databases">
        <authorList>
            <consortium name="Genoscope - CEA"/>
            <person name="William W."/>
        </authorList>
    </citation>
    <scope>NUCLEOTIDE SEQUENCE [LARGE SCALE GENOMIC DNA]</scope>
</reference>
<evidence type="ECO:0000256" key="7">
    <source>
        <dbReference type="ARBA" id="ARBA00023273"/>
    </source>
</evidence>
<evidence type="ECO:0000256" key="12">
    <source>
        <dbReference type="ARBA" id="ARBA00045865"/>
    </source>
</evidence>
<evidence type="ECO:0000256" key="11">
    <source>
        <dbReference type="ARBA" id="ARBA00041517"/>
    </source>
</evidence>
<organism evidence="16 17">
    <name type="scientific">Porites lobata</name>
    <dbReference type="NCBI Taxonomy" id="104759"/>
    <lineage>
        <taxon>Eukaryota</taxon>
        <taxon>Metazoa</taxon>
        <taxon>Cnidaria</taxon>
        <taxon>Anthozoa</taxon>
        <taxon>Hexacorallia</taxon>
        <taxon>Scleractinia</taxon>
        <taxon>Fungiina</taxon>
        <taxon>Poritidae</taxon>
        <taxon>Porites</taxon>
    </lineage>
</organism>
<dbReference type="InterPro" id="IPR039750">
    <property type="entry name" value="DRC1/DRC2"/>
</dbReference>
<dbReference type="Proteomes" id="UP001159405">
    <property type="component" value="Unassembled WGS sequence"/>
</dbReference>
<keyword evidence="2" id="KW-0963">Cytoplasm</keyword>
<evidence type="ECO:0000256" key="6">
    <source>
        <dbReference type="ARBA" id="ARBA00023212"/>
    </source>
</evidence>
<evidence type="ECO:0000256" key="8">
    <source>
        <dbReference type="ARBA" id="ARBA00037841"/>
    </source>
</evidence>
<evidence type="ECO:0000256" key="5">
    <source>
        <dbReference type="ARBA" id="ARBA00023069"/>
    </source>
</evidence>
<feature type="domain" description="Dynein regulatory complex protein 1/2 N-terminal" evidence="14">
    <location>
        <begin position="54"/>
        <end position="155"/>
    </location>
</feature>
<keyword evidence="7" id="KW-0966">Cell projection</keyword>
<dbReference type="Pfam" id="PF14772">
    <property type="entry name" value="NYD-SP28"/>
    <property type="match status" value="1"/>
</dbReference>
<keyword evidence="6" id="KW-0206">Cytoskeleton</keyword>
<feature type="domain" description="Dynein regulatory complex protein 1 C-terminal" evidence="15">
    <location>
        <begin position="427"/>
        <end position="471"/>
    </location>
</feature>
<feature type="coiled-coil region" evidence="13">
    <location>
        <begin position="123"/>
        <end position="186"/>
    </location>
</feature>
<evidence type="ECO:0000256" key="2">
    <source>
        <dbReference type="ARBA" id="ARBA00022490"/>
    </source>
</evidence>
<keyword evidence="17" id="KW-1185">Reference proteome</keyword>
<protein>
    <recommendedName>
        <fullName evidence="10">Dynein regulatory complex subunit 2</fullName>
    </recommendedName>
    <alternativeName>
        <fullName evidence="11">Coiled-coil domain-containing protein 65</fullName>
    </alternativeName>
</protein>
<keyword evidence="4 13" id="KW-0175">Coiled coil</keyword>
<evidence type="ECO:0000256" key="3">
    <source>
        <dbReference type="ARBA" id="ARBA00022846"/>
    </source>
</evidence>
<accession>A0ABN8NGH6</accession>
<comment type="caution">
    <text evidence="16">The sequence shown here is derived from an EMBL/GenBank/DDBJ whole genome shotgun (WGS) entry which is preliminary data.</text>
</comment>
<sequence length="525" mass="62005">MLSTATTDQLHLVFALTDLNFFNFLPNMPPKKKKSGKKKLAKMTEEERLLYMEQKRLAEEEMRKKKEDMLTQFLKDKLSKEEKSTKFNLNKLQNQWRVIMREAKSQELKKDIEILSQTFERVIDRKEAIIKSLVKDIEEAEEQYQMALRSHLQNVDRLIDLQQRRLQEAQDEYDQEQEILKEEFDTERMKIVSQHRKEMHDIQDIMFAMEEEWNELENDAKQDFQSLRDEIKNKNLEEKHALRIQLEGTVEDLWRQFQQALKNYNETTEERKLAFENLKAKDEKSAHEIETQMRKLQRIQDNISQLKAKMASNAKECDERNRLIKEQREVVATQFHDLKAEMNKMRDSERSRLTQLTLQSNAAIKELKRTSEKGERILKLSEMCRKLETEAEKVLPFYASSLSPEEDDDVAAAMQEAPSEPLAEILHEYSALENFWKRYNKVLLDKLALDKEKHTLLQENQQLRAVLKQYLDGISVNDEILSQYNPLFIVNSKTNVRLAVPIADPRVKRSGPTVVEAAHVVKHSI</sequence>
<keyword evidence="3" id="KW-0282">Flagellum</keyword>
<evidence type="ECO:0000259" key="14">
    <source>
        <dbReference type="Pfam" id="PF14772"/>
    </source>
</evidence>
<evidence type="ECO:0000256" key="9">
    <source>
        <dbReference type="ARBA" id="ARBA00038424"/>
    </source>
</evidence>
<gene>
    <name evidence="16" type="ORF">PLOB_00017697</name>
</gene>
<evidence type="ECO:0000313" key="16">
    <source>
        <dbReference type="EMBL" id="CAH3108451.1"/>
    </source>
</evidence>
<name>A0ABN8NGH6_9CNID</name>
<evidence type="ECO:0000256" key="1">
    <source>
        <dbReference type="ARBA" id="ARBA00004611"/>
    </source>
</evidence>
<evidence type="ECO:0000256" key="4">
    <source>
        <dbReference type="ARBA" id="ARBA00023054"/>
    </source>
</evidence>
<dbReference type="Pfam" id="PF14775">
    <property type="entry name" value="NYD-SP28_assoc"/>
    <property type="match status" value="1"/>
</dbReference>
<comment type="function">
    <text evidence="12">Component of the nexin-dynein regulatory complex (N-DRC), a key regulator of ciliary/flagellar motility which maintains the alignment and integrity of the distal axoneme and regulates microtubule sliding in motile axonemes. Plays a critical role in the assembly of N-DRC and also stabilizes the assembly of multiple inner dynein arms and radial spokes. Coassembles with DRC1 to form a central scaffold needed for assembly of the N-DRC and its attachment to the outer doublet microtubules.</text>
</comment>
<evidence type="ECO:0000256" key="13">
    <source>
        <dbReference type="SAM" id="Coils"/>
    </source>
</evidence>